<name>A0A212JMB1_9PROT</name>
<dbReference type="InterPro" id="IPR051128">
    <property type="entry name" value="EgtD_Methyltrsf_superfamily"/>
</dbReference>
<organism evidence="4">
    <name type="scientific">uncultured Alphaproteobacteria bacterium</name>
    <dbReference type="NCBI Taxonomy" id="91750"/>
    <lineage>
        <taxon>Bacteria</taxon>
        <taxon>Pseudomonadati</taxon>
        <taxon>Pseudomonadota</taxon>
        <taxon>Alphaproteobacteria</taxon>
        <taxon>environmental samples</taxon>
    </lineage>
</organism>
<dbReference type="GO" id="GO:0052706">
    <property type="term" value="F:L-histidine N(alpha)-methyltransferase activity"/>
    <property type="evidence" value="ECO:0007669"/>
    <property type="project" value="UniProtKB-EC"/>
</dbReference>
<keyword evidence="2 4" id="KW-0808">Transferase</keyword>
<dbReference type="GO" id="GO:0032259">
    <property type="term" value="P:methylation"/>
    <property type="evidence" value="ECO:0007669"/>
    <property type="project" value="UniProtKB-KW"/>
</dbReference>
<dbReference type="Gene3D" id="3.40.50.150">
    <property type="entry name" value="Vaccinia Virus protein VP39"/>
    <property type="match status" value="1"/>
</dbReference>
<reference evidence="4" key="1">
    <citation type="submission" date="2016-04" db="EMBL/GenBank/DDBJ databases">
        <authorList>
            <person name="Evans L.H."/>
            <person name="Alamgir A."/>
            <person name="Owens N."/>
            <person name="Weber N.D."/>
            <person name="Virtaneva K."/>
            <person name="Barbian K."/>
            <person name="Babar A."/>
            <person name="Rosenke K."/>
        </authorList>
    </citation>
    <scope>NUCLEOTIDE SEQUENCE</scope>
    <source>
        <strain evidence="4">86</strain>
    </source>
</reference>
<proteinExistence type="predicted"/>
<dbReference type="PANTHER" id="PTHR43397">
    <property type="entry name" value="ERGOTHIONEINE BIOSYNTHESIS PROTEIN 1"/>
    <property type="match status" value="1"/>
</dbReference>
<dbReference type="InterPro" id="IPR029063">
    <property type="entry name" value="SAM-dependent_MTases_sf"/>
</dbReference>
<dbReference type="InterPro" id="IPR017804">
    <property type="entry name" value="MeTrfase_EgtD-like"/>
</dbReference>
<feature type="domain" description="Histidine-specific methyltransferase SAM-dependent" evidence="3">
    <location>
        <begin position="18"/>
        <end position="318"/>
    </location>
</feature>
<dbReference type="EMBL" id="FLUO01000001">
    <property type="protein sequence ID" value="SBW00542.1"/>
    <property type="molecule type" value="Genomic_DNA"/>
</dbReference>
<evidence type="ECO:0000256" key="1">
    <source>
        <dbReference type="ARBA" id="ARBA00022603"/>
    </source>
</evidence>
<dbReference type="AlphaFoldDB" id="A0A212JMB1"/>
<accession>A0A212JMB1</accession>
<dbReference type="PIRSF" id="PIRSF018005">
    <property type="entry name" value="UCP018005"/>
    <property type="match status" value="1"/>
</dbReference>
<evidence type="ECO:0000259" key="3">
    <source>
        <dbReference type="Pfam" id="PF10017"/>
    </source>
</evidence>
<keyword evidence="1 4" id="KW-0489">Methyltransferase</keyword>
<evidence type="ECO:0000256" key="2">
    <source>
        <dbReference type="ARBA" id="ARBA00022679"/>
    </source>
</evidence>
<dbReference type="PANTHER" id="PTHR43397:SF1">
    <property type="entry name" value="ERGOTHIONEINE BIOSYNTHESIS PROTEIN 1"/>
    <property type="match status" value="1"/>
</dbReference>
<protein>
    <submittedName>
        <fullName evidence="4">Histidine-specific methyltransferase EgtD</fullName>
        <ecNumber evidence="4">2.1.1.44</ecNumber>
    </submittedName>
</protein>
<dbReference type="NCBIfam" id="TIGR03438">
    <property type="entry name" value="egtD_ergothio"/>
    <property type="match status" value="1"/>
</dbReference>
<dbReference type="Pfam" id="PF10017">
    <property type="entry name" value="Methyltransf_33"/>
    <property type="match status" value="1"/>
</dbReference>
<dbReference type="EC" id="2.1.1.44" evidence="4"/>
<dbReference type="InterPro" id="IPR035094">
    <property type="entry name" value="EgtD"/>
</dbReference>
<gene>
    <name evidence="4" type="primary">egtD</name>
    <name evidence="4" type="ORF">KL86APRO_11309</name>
</gene>
<dbReference type="InterPro" id="IPR019257">
    <property type="entry name" value="MeTrfase_dom"/>
</dbReference>
<sequence length="321" mass="34271">MTGGAPQRRTPEPEAEAFRADVAAGLSRPQKSLPCKYLYDDAGSQLFARICELPEYYPTRTETALLAARAEEIAACVGPRARLVELGSGEGVKVRLLLAALDAPTAYVPVDIASGCLAASAKALSRDFPHLRVQPLCADYTRPFALPPAPPGTAATAGFFPGSTIGNFDPEAAVAFLSRIARLLGPGAAMIVGVDLPKDRATLEAAYDDAAGVTAAFNANLLARINRELGGDFDVAAFAHRALWNAGDSRVEMHLVSRTDQTVRIGSHRFAFRAGESIHTENSYKYSPEAFAALARRAGFRPRTFWTDPDALFSIHALVVA</sequence>
<dbReference type="SUPFAM" id="SSF53335">
    <property type="entry name" value="S-adenosyl-L-methionine-dependent methyltransferases"/>
    <property type="match status" value="1"/>
</dbReference>
<evidence type="ECO:0000313" key="4">
    <source>
        <dbReference type="EMBL" id="SBW00542.1"/>
    </source>
</evidence>